<gene>
    <name evidence="1" type="ORF">AAAU51_02425</name>
</gene>
<organism evidence="1 2">
    <name type="scientific">Anaerostipes amylophilus</name>
    <dbReference type="NCBI Taxonomy" id="2981779"/>
    <lineage>
        <taxon>Bacteria</taxon>
        <taxon>Bacillati</taxon>
        <taxon>Bacillota</taxon>
        <taxon>Clostridia</taxon>
        <taxon>Lachnospirales</taxon>
        <taxon>Lachnospiraceae</taxon>
        <taxon>Anaerostipes</taxon>
    </lineage>
</organism>
<dbReference type="EMBL" id="JBBNIN010000002">
    <property type="protein sequence ID" value="MEQ2710032.1"/>
    <property type="molecule type" value="Genomic_DNA"/>
</dbReference>
<reference evidence="1 2" key="1">
    <citation type="submission" date="2024-04" db="EMBL/GenBank/DDBJ databases">
        <title>Human intestinal bacterial collection.</title>
        <authorList>
            <person name="Pauvert C."/>
            <person name="Hitch T.C.A."/>
            <person name="Clavel T."/>
        </authorList>
    </citation>
    <scope>NUCLEOTIDE SEQUENCE [LARGE SCALE GENOMIC DNA]</scope>
    <source>
        <strain evidence="1 2">CLA-AA-H249</strain>
    </source>
</reference>
<comment type="caution">
    <text evidence="1">The sequence shown here is derived from an EMBL/GenBank/DDBJ whole genome shotgun (WGS) entry which is preliminary data.</text>
</comment>
<dbReference type="RefSeq" id="WP_349110274.1">
    <property type="nucleotide sequence ID" value="NZ_JBBNIN010000002.1"/>
</dbReference>
<sequence length="86" mass="10571">MNYCDLNEYEDYIENIEFFLKEKCLQICIINSELKNRKKIYIKDIEEIYWEKYFFDQQENRKIKSMCDEISYSLVASESKLITIKT</sequence>
<evidence type="ECO:0000313" key="1">
    <source>
        <dbReference type="EMBL" id="MEQ2710032.1"/>
    </source>
</evidence>
<keyword evidence="2" id="KW-1185">Reference proteome</keyword>
<name>A0ABV1IS46_9FIRM</name>
<protein>
    <submittedName>
        <fullName evidence="1">Uncharacterized protein</fullName>
    </submittedName>
</protein>
<proteinExistence type="predicted"/>
<evidence type="ECO:0000313" key="2">
    <source>
        <dbReference type="Proteomes" id="UP001482154"/>
    </source>
</evidence>
<accession>A0ABV1IS46</accession>
<dbReference type="Proteomes" id="UP001482154">
    <property type="component" value="Unassembled WGS sequence"/>
</dbReference>